<name>A0A9Q9DEC1_ENSAD</name>
<reference evidence="1" key="1">
    <citation type="submission" date="2022-06" db="EMBL/GenBank/DDBJ databases">
        <title>Physiological and biochemical characterization and genomic elucidation of a strain of the genus Ensifer adhaerens M8 that combines arsenic oxidation and chromium reduction.</title>
        <authorList>
            <person name="Li X."/>
            <person name="Yu c."/>
        </authorList>
    </citation>
    <scope>NUCLEOTIDE SEQUENCE</scope>
    <source>
        <strain evidence="1">M8</strain>
        <plasmid evidence="1">pB</plasmid>
    </source>
</reference>
<evidence type="ECO:0000313" key="4">
    <source>
        <dbReference type="Proteomes" id="UP001214094"/>
    </source>
</evidence>
<dbReference type="Proteomes" id="UP001055460">
    <property type="component" value="Plasmid pB"/>
</dbReference>
<organism evidence="1 3">
    <name type="scientific">Ensifer adhaerens</name>
    <name type="common">Sinorhizobium morelense</name>
    <dbReference type="NCBI Taxonomy" id="106592"/>
    <lineage>
        <taxon>Bacteria</taxon>
        <taxon>Pseudomonadati</taxon>
        <taxon>Pseudomonadota</taxon>
        <taxon>Alphaproteobacteria</taxon>
        <taxon>Hyphomicrobiales</taxon>
        <taxon>Rhizobiaceae</taxon>
        <taxon>Sinorhizobium/Ensifer group</taxon>
        <taxon>Ensifer</taxon>
    </lineage>
</organism>
<dbReference type="Pfam" id="PF05988">
    <property type="entry name" value="DUF899"/>
    <property type="match status" value="1"/>
</dbReference>
<dbReference type="GeneID" id="29522601"/>
<dbReference type="InterPro" id="IPR036249">
    <property type="entry name" value="Thioredoxin-like_sf"/>
</dbReference>
<dbReference type="SUPFAM" id="SSF52833">
    <property type="entry name" value="Thioredoxin-like"/>
    <property type="match status" value="1"/>
</dbReference>
<dbReference type="RefSeq" id="WP_034798126.1">
    <property type="nucleotide sequence ID" value="NZ_CAXURO020000003.1"/>
</dbReference>
<evidence type="ECO:0000313" key="2">
    <source>
        <dbReference type="EMBL" id="WFP94436.1"/>
    </source>
</evidence>
<evidence type="ECO:0000313" key="1">
    <source>
        <dbReference type="EMBL" id="USJ28256.1"/>
    </source>
</evidence>
<dbReference type="AlphaFoldDB" id="A0A9Q9DEC1"/>
<evidence type="ECO:0000313" key="3">
    <source>
        <dbReference type="Proteomes" id="UP001055460"/>
    </source>
</evidence>
<keyword evidence="1" id="KW-0614">Plasmid</keyword>
<dbReference type="Proteomes" id="UP001214094">
    <property type="component" value="Plasmid unnamedB"/>
</dbReference>
<keyword evidence="4" id="KW-1185">Reference proteome</keyword>
<gene>
    <name evidence="1" type="ORF">NE863_30900</name>
    <name evidence="2" type="ORF">P4B07_32010</name>
</gene>
<dbReference type="EMBL" id="CP098809">
    <property type="protein sequence ID" value="USJ28256.1"/>
    <property type="molecule type" value="Genomic_DNA"/>
</dbReference>
<dbReference type="EMBL" id="CP121310">
    <property type="protein sequence ID" value="WFP94436.1"/>
    <property type="molecule type" value="Genomic_DNA"/>
</dbReference>
<geneLocation type="plasmid" evidence="2 4">
    <name>unnamedB</name>
</geneLocation>
<sequence>MLPKIVSMDEWQAAIEQQIAREKALTRARDDLSAERRRLPMVRIDKDYSFEGPTGTLSLADLFDGRRQLIVYHFMFAPGWKAGCDGCSWVVDAMTHPAHLNARDTSIVLISRAPLEKLQKYQARMQWQHPVWYSSMASDFNHDMGATVADPDDPTRTSERHGVSVFLRDGDDIYRTYFNGARGVEYLGSMWTYLDLTPYGRQETWEVSPAGWPQTEPYVWNRRHDEYGTEPAF</sequence>
<reference evidence="2 4" key="2">
    <citation type="submission" date="2023-03" db="EMBL/GenBank/DDBJ databases">
        <title>Comparative genome and transcriptome analysis combination mining strategies for increasing vitamin B12 production of Ensifer adhaerens strain.</title>
        <authorList>
            <person name="Yongheng L."/>
        </authorList>
    </citation>
    <scope>NUCLEOTIDE SEQUENCE [LARGE SCALE GENOMIC DNA]</scope>
    <source>
        <strain evidence="2 4">Casida A-T305</strain>
        <plasmid evidence="2 4">unnamedB</plasmid>
    </source>
</reference>
<dbReference type="OrthoDB" id="7331188at2"/>
<dbReference type="KEGG" id="eah:FA04_31540"/>
<protein>
    <submittedName>
        <fullName evidence="1">DUF899 domain-containing protein</fullName>
    </submittedName>
</protein>
<proteinExistence type="predicted"/>
<geneLocation type="plasmid" evidence="1 3">
    <name>pB</name>
</geneLocation>
<dbReference type="InterPro" id="IPR010296">
    <property type="entry name" value="DUF899_thioredox"/>
</dbReference>
<accession>A0A9Q9DEC1</accession>